<dbReference type="EMBL" id="JBDFRB010000012">
    <property type="protein sequence ID" value="MEN2745371.1"/>
    <property type="molecule type" value="Genomic_DNA"/>
</dbReference>
<organism evidence="4 5">
    <name type="scientific">Sinomonas halotolerans</name>
    <dbReference type="NCBI Taxonomy" id="1644133"/>
    <lineage>
        <taxon>Bacteria</taxon>
        <taxon>Bacillati</taxon>
        <taxon>Actinomycetota</taxon>
        <taxon>Actinomycetes</taxon>
        <taxon>Micrococcales</taxon>
        <taxon>Micrococcaceae</taxon>
        <taxon>Sinomonas</taxon>
    </lineage>
</organism>
<dbReference type="Pfam" id="PF25976">
    <property type="entry name" value="LpqB_N"/>
    <property type="match status" value="1"/>
</dbReference>
<comment type="caution">
    <text evidence="4">The sequence shown here is derived from an EMBL/GenBank/DDBJ whole genome shotgun (WGS) entry which is preliminary data.</text>
</comment>
<name>A0ABU9X1N7_9MICC</name>
<reference evidence="4 5" key="1">
    <citation type="submission" date="2024-05" db="EMBL/GenBank/DDBJ databases">
        <title>Sinomonas sp. nov., isolated from a waste landfill.</title>
        <authorList>
            <person name="Zhao Y."/>
        </authorList>
    </citation>
    <scope>NUCLEOTIDE SEQUENCE [LARGE SCALE GENOMIC DNA]</scope>
    <source>
        <strain evidence="4 5">CCTCC AB2014300</strain>
    </source>
</reference>
<keyword evidence="5" id="KW-1185">Reference proteome</keyword>
<dbReference type="Proteomes" id="UP001422074">
    <property type="component" value="Unassembled WGS sequence"/>
</dbReference>
<evidence type="ECO:0000313" key="5">
    <source>
        <dbReference type="Proteomes" id="UP001422074"/>
    </source>
</evidence>
<evidence type="ECO:0000259" key="3">
    <source>
        <dbReference type="Pfam" id="PF25976"/>
    </source>
</evidence>
<evidence type="ECO:0000256" key="1">
    <source>
        <dbReference type="SAM" id="MobiDB-lite"/>
    </source>
</evidence>
<keyword evidence="2" id="KW-0472">Membrane</keyword>
<feature type="compositionally biased region" description="Gly residues" evidence="1">
    <location>
        <begin position="1"/>
        <end position="13"/>
    </location>
</feature>
<dbReference type="RefSeq" id="WP_345885723.1">
    <property type="nucleotide sequence ID" value="NZ_JBDFRB010000012.1"/>
</dbReference>
<gene>
    <name evidence="4" type="ORF">ABCQ75_12615</name>
</gene>
<dbReference type="InterPro" id="IPR059026">
    <property type="entry name" value="LpqB_N"/>
</dbReference>
<proteinExistence type="predicted"/>
<keyword evidence="2" id="KW-1133">Transmembrane helix</keyword>
<feature type="domain" description="Lipoprotein LpqB N-terminal" evidence="3">
    <location>
        <begin position="65"/>
        <end position="176"/>
    </location>
</feature>
<evidence type="ECO:0000256" key="2">
    <source>
        <dbReference type="SAM" id="Phobius"/>
    </source>
</evidence>
<accession>A0ABU9X1N7</accession>
<protein>
    <recommendedName>
        <fullName evidence="3">Lipoprotein LpqB N-terminal domain-containing protein</fullName>
    </recommendedName>
</protein>
<sequence length="182" mass="18869">MDGKGTAGNGPTGSGTPNGPEARGPHRRSGPGRTLIAVLAAIGVLVAVSLVLVLARGAPEAMDPSSPEGVVQDYSQAVIDGDTDRASSLLSERLKDLCGSSSGYYTSSEYLEGLRIELLSSAARDQTATVKVAVVQTSPGGIFGPSEYSTESSFQLVRDDGEWRIDTVPPMILMCQGKEPAS</sequence>
<feature type="region of interest" description="Disordered" evidence="1">
    <location>
        <begin position="1"/>
        <end position="30"/>
    </location>
</feature>
<evidence type="ECO:0000313" key="4">
    <source>
        <dbReference type="EMBL" id="MEN2745371.1"/>
    </source>
</evidence>
<keyword evidence="2" id="KW-0812">Transmembrane</keyword>
<feature type="transmembrane region" description="Helical" evidence="2">
    <location>
        <begin position="35"/>
        <end position="55"/>
    </location>
</feature>